<dbReference type="Proteomes" id="UP001524499">
    <property type="component" value="Unassembled WGS sequence"/>
</dbReference>
<dbReference type="PANTHER" id="PTHR43771">
    <property type="entry name" value="PHOSPHOMANNOMUTASE"/>
    <property type="match status" value="1"/>
</dbReference>
<evidence type="ECO:0000259" key="13">
    <source>
        <dbReference type="Pfam" id="PF02878"/>
    </source>
</evidence>
<dbReference type="Pfam" id="PF02879">
    <property type="entry name" value="PGM_PMM_II"/>
    <property type="match status" value="1"/>
</dbReference>
<dbReference type="SUPFAM" id="SSF53738">
    <property type="entry name" value="Phosphoglucomutase, first 3 domains"/>
    <property type="match status" value="3"/>
</dbReference>
<comment type="similarity">
    <text evidence="4">Belongs to the phosphohexose mutase family.</text>
</comment>
<comment type="cofactor">
    <cofactor evidence="2">
        <name>Mg(2+)</name>
        <dbReference type="ChEBI" id="CHEBI:18420"/>
    </cofactor>
</comment>
<proteinExistence type="inferred from homology"/>
<comment type="caution">
    <text evidence="16">The sequence shown here is derived from an EMBL/GenBank/DDBJ whole genome shotgun (WGS) entry which is preliminary data.</text>
</comment>
<feature type="compositionally biased region" description="Pro residues" evidence="10">
    <location>
        <begin position="401"/>
        <end position="414"/>
    </location>
</feature>
<evidence type="ECO:0000259" key="12">
    <source>
        <dbReference type="Pfam" id="PF00408"/>
    </source>
</evidence>
<sequence>MGRIFSIIAAISALMVLIAGSGSYWFASADAKTAKTEAAASVAKSLAASLGMQLNTLQTSVDGVAQNPDVIAALSSGNPEIILATAAKFQSVIPYNLRLRLLLPNINDPDQSQTPHMGFGDLEMVRSTLSEQPQPVIQGDAEHRHLAITSAVKNDQQIVGVVLASLKPDLFPQSLAKIPFDNGLIELKQDRLVLASLGRGADKDDDPIAIAIGNSRWQLEAWAGTETSLMEMGILTGLIGIPALLACLAFFIGYRKLAEFFRRDQSGILKAAKDMLQGKPMGSYPMQLEEMQPIIAAMVQFKRVMDQPDSALSERSGTKANDFFEESFDIDFLEDTAPVIAPEYQQAIPVSTSAIPVAMPDFEKVPQYSPESETTLLDAEANNLAMDTVSGMEAWDMPSVSSPPPVSTAPPSPPANTAQAASSRLFGNADIRGAVGKSLNEDIMADIGRAFASEAGQLNIKTIVVGRDGRTSSPALSEALIKGIVSAGCDVLDIGLVPTPVLYFVSHHSEGRAGIMVTGGHHPAEQNGLKMVLNGEPLSGDRIQALKSRVERQDFIHDPTGSVDRNNLFSNEYIGIISDDTHLVRPMTVVLDCGNGATGILGPTLLKTMGCDVVELYCDIDGRFPNHQPDPGQPANLDALIKAVKLNNADVGIAFDGDGERMGLVDSSGRIVWPDRLMMLFARDVLAAKPGSEIIYDAACSQHLPGKIKKRGGFPVLCKSGNTALQARLRETGAALAGDISGHFLFNDRWFGFSDALYAAARMVELLSADMRASRDLFDDLPESADTPELRVPLAAAECSRFMEQLFSLAKFADGDIVKVDGMRVEFPDGWGLVRASNDSDELLLRFEANNREALTRIQQQFKSLMLQINPELSLPF</sequence>
<dbReference type="EC" id="5.4.2.8" evidence="5"/>
<evidence type="ECO:0000256" key="11">
    <source>
        <dbReference type="SAM" id="Phobius"/>
    </source>
</evidence>
<evidence type="ECO:0000256" key="6">
    <source>
        <dbReference type="ARBA" id="ARBA00022553"/>
    </source>
</evidence>
<evidence type="ECO:0000256" key="5">
    <source>
        <dbReference type="ARBA" id="ARBA00012730"/>
    </source>
</evidence>
<evidence type="ECO:0000256" key="3">
    <source>
        <dbReference type="ARBA" id="ARBA00004699"/>
    </source>
</evidence>
<dbReference type="Gene3D" id="3.40.120.10">
    <property type="entry name" value="Alpha-D-Glucose-1,6-Bisphosphate, subunit A, domain 3"/>
    <property type="match status" value="3"/>
</dbReference>
<gene>
    <name evidence="16" type="ORF">NP590_01500</name>
</gene>
<comment type="catalytic activity">
    <reaction evidence="1">
        <text>alpha-D-mannose 1-phosphate = D-mannose 6-phosphate</text>
        <dbReference type="Rhea" id="RHEA:11140"/>
        <dbReference type="ChEBI" id="CHEBI:58409"/>
        <dbReference type="ChEBI" id="CHEBI:58735"/>
        <dbReference type="EC" id="5.4.2.8"/>
    </reaction>
</comment>
<dbReference type="PRINTS" id="PR00509">
    <property type="entry name" value="PGMPMM"/>
</dbReference>
<dbReference type="Pfam" id="PF02880">
    <property type="entry name" value="PGM_PMM_III"/>
    <property type="match status" value="1"/>
</dbReference>
<evidence type="ECO:0000259" key="15">
    <source>
        <dbReference type="Pfam" id="PF02880"/>
    </source>
</evidence>
<dbReference type="InterPro" id="IPR005846">
    <property type="entry name" value="A-D-PHexomutase_a/b/a-III"/>
</dbReference>
<name>A0ABT1TBC8_9GAMM</name>
<evidence type="ECO:0000256" key="10">
    <source>
        <dbReference type="SAM" id="MobiDB-lite"/>
    </source>
</evidence>
<protein>
    <recommendedName>
        <fullName evidence="5">phosphomannomutase</fullName>
        <ecNumber evidence="5">5.4.2.8</ecNumber>
    </recommendedName>
</protein>
<dbReference type="PANTHER" id="PTHR43771:SF2">
    <property type="entry name" value="PHOSPHOMANNOMUTASE_PHOSPHOGLUCOMUTASE"/>
    <property type="match status" value="1"/>
</dbReference>
<dbReference type="InterPro" id="IPR005841">
    <property type="entry name" value="Alpha-D-phosphohexomutase_SF"/>
</dbReference>
<evidence type="ECO:0000256" key="2">
    <source>
        <dbReference type="ARBA" id="ARBA00001946"/>
    </source>
</evidence>
<dbReference type="Gene3D" id="3.30.310.50">
    <property type="entry name" value="Alpha-D-phosphohexomutase, C-terminal domain"/>
    <property type="match status" value="1"/>
</dbReference>
<feature type="domain" description="Alpha-D-phosphohexomutase alpha/beta/alpha" evidence="13">
    <location>
        <begin position="424"/>
        <end position="555"/>
    </location>
</feature>
<keyword evidence="6" id="KW-0597">Phosphoprotein</keyword>
<dbReference type="InterPro" id="IPR005843">
    <property type="entry name" value="A-D-PHexomutase_C"/>
</dbReference>
<dbReference type="Pfam" id="PF02878">
    <property type="entry name" value="PGM_PMM_I"/>
    <property type="match status" value="1"/>
</dbReference>
<evidence type="ECO:0000313" key="17">
    <source>
        <dbReference type="Proteomes" id="UP001524499"/>
    </source>
</evidence>
<evidence type="ECO:0000259" key="14">
    <source>
        <dbReference type="Pfam" id="PF02879"/>
    </source>
</evidence>
<dbReference type="InterPro" id="IPR016055">
    <property type="entry name" value="A-D-PHexomutase_a/b/a-I/II/III"/>
</dbReference>
<dbReference type="CDD" id="cd03089">
    <property type="entry name" value="PMM_PGM"/>
    <property type="match status" value="1"/>
</dbReference>
<dbReference type="Pfam" id="PF00408">
    <property type="entry name" value="PGM_PMM_IV"/>
    <property type="match status" value="1"/>
</dbReference>
<keyword evidence="11" id="KW-1133">Transmembrane helix</keyword>
<keyword evidence="17" id="KW-1185">Reference proteome</keyword>
<keyword evidence="11" id="KW-0472">Membrane</keyword>
<dbReference type="InterPro" id="IPR036900">
    <property type="entry name" value="A-D-PHexomutase_C_sf"/>
</dbReference>
<evidence type="ECO:0000256" key="8">
    <source>
        <dbReference type="ARBA" id="ARBA00022842"/>
    </source>
</evidence>
<keyword evidence="9" id="KW-0413">Isomerase</keyword>
<evidence type="ECO:0000313" key="16">
    <source>
        <dbReference type="EMBL" id="MCQ8102764.1"/>
    </source>
</evidence>
<evidence type="ECO:0000256" key="7">
    <source>
        <dbReference type="ARBA" id="ARBA00022723"/>
    </source>
</evidence>
<feature type="domain" description="Alpha-D-phosphohexomutase alpha/beta/alpha" evidence="14">
    <location>
        <begin position="582"/>
        <end position="669"/>
    </location>
</feature>
<organism evidence="16 17">
    <name type="scientific">Methylomonas subterranea</name>
    <dbReference type="NCBI Taxonomy" id="2952225"/>
    <lineage>
        <taxon>Bacteria</taxon>
        <taxon>Pseudomonadati</taxon>
        <taxon>Pseudomonadota</taxon>
        <taxon>Gammaproteobacteria</taxon>
        <taxon>Methylococcales</taxon>
        <taxon>Methylococcaceae</taxon>
        <taxon>Methylomonas</taxon>
    </lineage>
</organism>
<feature type="transmembrane region" description="Helical" evidence="11">
    <location>
        <begin position="232"/>
        <end position="254"/>
    </location>
</feature>
<dbReference type="InterPro" id="IPR005844">
    <property type="entry name" value="A-D-PHexomutase_a/b/a-I"/>
</dbReference>
<feature type="domain" description="Alpha-D-phosphohexomutase C-terminal" evidence="12">
    <location>
        <begin position="819"/>
        <end position="862"/>
    </location>
</feature>
<evidence type="ECO:0000256" key="9">
    <source>
        <dbReference type="ARBA" id="ARBA00023235"/>
    </source>
</evidence>
<keyword evidence="7" id="KW-0479">Metal-binding</keyword>
<dbReference type="SUPFAM" id="SSF55957">
    <property type="entry name" value="Phosphoglucomutase, C-terminal domain"/>
    <property type="match status" value="1"/>
</dbReference>
<accession>A0ABT1TBC8</accession>
<reference evidence="16 17" key="1">
    <citation type="submission" date="2022-07" db="EMBL/GenBank/DDBJ databases">
        <title>Methylomonas rivi sp. nov., Methylomonas rosea sp. nov., Methylomonas aureus sp. nov. and Methylomonas subterranea sp. nov., four novel methanotrophs isolated from a freshwater creek and the deep terrestrial subsurface.</title>
        <authorList>
            <person name="Abin C."/>
            <person name="Sankaranarayanan K."/>
            <person name="Garner C."/>
            <person name="Sindelar R."/>
            <person name="Kotary K."/>
            <person name="Garner R."/>
            <person name="Barclay S."/>
            <person name="Lawson P."/>
            <person name="Krumholz L."/>
        </authorList>
    </citation>
    <scope>NUCLEOTIDE SEQUENCE [LARGE SCALE GENOMIC DNA]</scope>
    <source>
        <strain evidence="16 17">SURF-2</strain>
    </source>
</reference>
<feature type="region of interest" description="Disordered" evidence="10">
    <location>
        <begin position="394"/>
        <end position="421"/>
    </location>
</feature>
<dbReference type="RefSeq" id="WP_256600381.1">
    <property type="nucleotide sequence ID" value="NZ_JANIBJ010000002.1"/>
</dbReference>
<comment type="pathway">
    <text evidence="3">Nucleotide-sugar biosynthesis; GDP-alpha-D-mannose biosynthesis; alpha-D-mannose 1-phosphate from D-fructose 6-phosphate: step 2/2.</text>
</comment>
<feature type="domain" description="Alpha-D-phosphohexomutase alpha/beta/alpha" evidence="15">
    <location>
        <begin position="674"/>
        <end position="782"/>
    </location>
</feature>
<dbReference type="EMBL" id="JANIBJ010000002">
    <property type="protein sequence ID" value="MCQ8102764.1"/>
    <property type="molecule type" value="Genomic_DNA"/>
</dbReference>
<evidence type="ECO:0000256" key="1">
    <source>
        <dbReference type="ARBA" id="ARBA00000586"/>
    </source>
</evidence>
<evidence type="ECO:0000256" key="4">
    <source>
        <dbReference type="ARBA" id="ARBA00010231"/>
    </source>
</evidence>
<dbReference type="InterPro" id="IPR005845">
    <property type="entry name" value="A-D-PHexomutase_a/b/a-II"/>
</dbReference>
<keyword evidence="11" id="KW-0812">Transmembrane</keyword>
<keyword evidence="8" id="KW-0460">Magnesium</keyword>